<dbReference type="InterPro" id="IPR050963">
    <property type="entry name" value="Sirohydro_Cobaltochel/CbiX"/>
</dbReference>
<dbReference type="GO" id="GO:0046872">
    <property type="term" value="F:metal ion binding"/>
    <property type="evidence" value="ECO:0007669"/>
    <property type="project" value="UniProtKB-KW"/>
</dbReference>
<gene>
    <name evidence="3" type="ORF">D5H75_25980</name>
</gene>
<dbReference type="GO" id="GO:0016829">
    <property type="term" value="F:lyase activity"/>
    <property type="evidence" value="ECO:0007669"/>
    <property type="project" value="UniProtKB-KW"/>
</dbReference>
<dbReference type="Gene3D" id="3.40.50.1400">
    <property type="match status" value="2"/>
</dbReference>
<evidence type="ECO:0000313" key="4">
    <source>
        <dbReference type="Proteomes" id="UP000265768"/>
    </source>
</evidence>
<organism evidence="3 4">
    <name type="scientific">Bailinhaonella thermotolerans</name>
    <dbReference type="NCBI Taxonomy" id="1070861"/>
    <lineage>
        <taxon>Bacteria</taxon>
        <taxon>Bacillati</taxon>
        <taxon>Actinomycetota</taxon>
        <taxon>Actinomycetes</taxon>
        <taxon>Streptosporangiales</taxon>
        <taxon>Streptosporangiaceae</taxon>
        <taxon>Bailinhaonella</taxon>
    </lineage>
</organism>
<dbReference type="PANTHER" id="PTHR33542:SF5">
    <property type="entry name" value="FERROCHELATASE CHE1"/>
    <property type="match status" value="1"/>
</dbReference>
<dbReference type="InterPro" id="IPR002762">
    <property type="entry name" value="CbiX-like"/>
</dbReference>
<protein>
    <submittedName>
        <fullName evidence="3">Sirohydrochlorin chelatase</fullName>
    </submittedName>
</protein>
<dbReference type="AlphaFoldDB" id="A0A3A4ANU9"/>
<dbReference type="OrthoDB" id="7345302at2"/>
<dbReference type="PANTHER" id="PTHR33542">
    <property type="entry name" value="SIROHYDROCHLORIN FERROCHELATASE, CHLOROPLASTIC"/>
    <property type="match status" value="1"/>
</dbReference>
<keyword evidence="4" id="KW-1185">Reference proteome</keyword>
<dbReference type="SUPFAM" id="SSF53800">
    <property type="entry name" value="Chelatase"/>
    <property type="match status" value="1"/>
</dbReference>
<keyword evidence="1" id="KW-0479">Metal-binding</keyword>
<name>A0A3A4ANU9_9ACTN</name>
<dbReference type="Pfam" id="PF01903">
    <property type="entry name" value="CbiX"/>
    <property type="match status" value="2"/>
</dbReference>
<proteinExistence type="predicted"/>
<comment type="caution">
    <text evidence="3">The sequence shown here is derived from an EMBL/GenBank/DDBJ whole genome shotgun (WGS) entry which is preliminary data.</text>
</comment>
<dbReference type="CDD" id="cd03416">
    <property type="entry name" value="CbiX_SirB_N"/>
    <property type="match status" value="1"/>
</dbReference>
<reference evidence="3 4" key="1">
    <citation type="submission" date="2018-09" db="EMBL/GenBank/DDBJ databases">
        <title>YIM 75507 draft genome.</title>
        <authorList>
            <person name="Tang S."/>
            <person name="Feng Y."/>
        </authorList>
    </citation>
    <scope>NUCLEOTIDE SEQUENCE [LARGE SCALE GENOMIC DNA]</scope>
    <source>
        <strain evidence="3 4">YIM 75507</strain>
    </source>
</reference>
<evidence type="ECO:0000256" key="1">
    <source>
        <dbReference type="ARBA" id="ARBA00022723"/>
    </source>
</evidence>
<evidence type="ECO:0000256" key="2">
    <source>
        <dbReference type="ARBA" id="ARBA00023239"/>
    </source>
</evidence>
<dbReference type="EMBL" id="QZEY01000011">
    <property type="protein sequence ID" value="RJL27280.1"/>
    <property type="molecule type" value="Genomic_DNA"/>
</dbReference>
<accession>A0A3A4ANU9</accession>
<evidence type="ECO:0000313" key="3">
    <source>
        <dbReference type="EMBL" id="RJL27280.1"/>
    </source>
</evidence>
<dbReference type="Proteomes" id="UP000265768">
    <property type="component" value="Unassembled WGS sequence"/>
</dbReference>
<sequence length="215" mass="21524">MVLAAHGTRDPRGEEVTRLIAAGVPGARLGFLEISSPSLASVLDLAPGPAVVVPLLLGGGYHAHVDIPAVVAGRARVAPPLGPHPLLAEALAGRLAAHDPGPGDAVVLGAAGSSDPAGLAAARAMARLLAVRLSRPVTVGFGAAAAPSVERAVARARARGARRVIVAAHLLAPGHFHDRLRASGADEVTEPLGPHPAVLALVRHRARVPSPAPAA</sequence>
<keyword evidence="2" id="KW-0456">Lyase</keyword>